<proteinExistence type="predicted"/>
<evidence type="ECO:0000256" key="1">
    <source>
        <dbReference type="SAM" id="MobiDB-lite"/>
    </source>
</evidence>
<dbReference type="Proteomes" id="UP000299102">
    <property type="component" value="Unassembled WGS sequence"/>
</dbReference>
<protein>
    <submittedName>
        <fullName evidence="2">Uncharacterized protein</fullName>
    </submittedName>
</protein>
<feature type="compositionally biased region" description="Low complexity" evidence="1">
    <location>
        <begin position="34"/>
        <end position="50"/>
    </location>
</feature>
<keyword evidence="3" id="KW-1185">Reference proteome</keyword>
<accession>A0A4C1UVD7</accession>
<evidence type="ECO:0000313" key="2">
    <source>
        <dbReference type="EMBL" id="GBP29956.1"/>
    </source>
</evidence>
<comment type="caution">
    <text evidence="2">The sequence shown here is derived from an EMBL/GenBank/DDBJ whole genome shotgun (WGS) entry which is preliminary data.</text>
</comment>
<feature type="region of interest" description="Disordered" evidence="1">
    <location>
        <begin position="1"/>
        <end position="78"/>
    </location>
</feature>
<gene>
    <name evidence="2" type="ORF">EVAR_18436_1</name>
</gene>
<evidence type="ECO:0000313" key="3">
    <source>
        <dbReference type="Proteomes" id="UP000299102"/>
    </source>
</evidence>
<reference evidence="2 3" key="1">
    <citation type="journal article" date="2019" name="Commun. Biol.">
        <title>The bagworm genome reveals a unique fibroin gene that provides high tensile strength.</title>
        <authorList>
            <person name="Kono N."/>
            <person name="Nakamura H."/>
            <person name="Ohtoshi R."/>
            <person name="Tomita M."/>
            <person name="Numata K."/>
            <person name="Arakawa K."/>
        </authorList>
    </citation>
    <scope>NUCLEOTIDE SEQUENCE [LARGE SCALE GENOMIC DNA]</scope>
</reference>
<name>A0A4C1UVD7_EUMVA</name>
<sequence length="125" mass="13339">MGRLPTPVALPGRPVPDSSPVNENSSGLFPPSPYCTTTSPHPTPSNTPFTRGQQLTSDYSGNTSVYRRRGGRHSALSDGWRAGTVSARGPISADVERVPPSMELAAELDPLSILIQSRTRLKLSV</sequence>
<organism evidence="2 3">
    <name type="scientific">Eumeta variegata</name>
    <name type="common">Bagworm moth</name>
    <name type="synonym">Eumeta japonica</name>
    <dbReference type="NCBI Taxonomy" id="151549"/>
    <lineage>
        <taxon>Eukaryota</taxon>
        <taxon>Metazoa</taxon>
        <taxon>Ecdysozoa</taxon>
        <taxon>Arthropoda</taxon>
        <taxon>Hexapoda</taxon>
        <taxon>Insecta</taxon>
        <taxon>Pterygota</taxon>
        <taxon>Neoptera</taxon>
        <taxon>Endopterygota</taxon>
        <taxon>Lepidoptera</taxon>
        <taxon>Glossata</taxon>
        <taxon>Ditrysia</taxon>
        <taxon>Tineoidea</taxon>
        <taxon>Psychidae</taxon>
        <taxon>Oiketicinae</taxon>
        <taxon>Eumeta</taxon>
    </lineage>
</organism>
<feature type="compositionally biased region" description="Polar residues" evidence="1">
    <location>
        <begin position="51"/>
        <end position="65"/>
    </location>
</feature>
<dbReference type="AlphaFoldDB" id="A0A4C1UVD7"/>
<dbReference type="EMBL" id="BGZK01000226">
    <property type="protein sequence ID" value="GBP29956.1"/>
    <property type="molecule type" value="Genomic_DNA"/>
</dbReference>